<dbReference type="Proteomes" id="UP001732700">
    <property type="component" value="Chromosome 7D"/>
</dbReference>
<reference evidence="1" key="2">
    <citation type="submission" date="2025-09" db="UniProtKB">
        <authorList>
            <consortium name="EnsemblPlants"/>
        </authorList>
    </citation>
    <scope>IDENTIFICATION</scope>
</reference>
<proteinExistence type="predicted"/>
<keyword evidence="2" id="KW-1185">Reference proteome</keyword>
<reference evidence="1" key="1">
    <citation type="submission" date="2021-05" db="EMBL/GenBank/DDBJ databases">
        <authorList>
            <person name="Scholz U."/>
            <person name="Mascher M."/>
            <person name="Fiebig A."/>
        </authorList>
    </citation>
    <scope>NUCLEOTIDE SEQUENCE [LARGE SCALE GENOMIC DNA]</scope>
</reference>
<name>A0ACD6A9Q1_AVESA</name>
<dbReference type="EnsemblPlants" id="AVESA.00010b.r2.7DG1361170.1">
    <property type="protein sequence ID" value="AVESA.00010b.r2.7DG1361170.1.CDS.1"/>
    <property type="gene ID" value="AVESA.00010b.r2.7DG1361170"/>
</dbReference>
<protein>
    <submittedName>
        <fullName evidence="1">Uncharacterized protein</fullName>
    </submittedName>
</protein>
<evidence type="ECO:0000313" key="2">
    <source>
        <dbReference type="Proteomes" id="UP001732700"/>
    </source>
</evidence>
<accession>A0ACD6A9Q1</accession>
<organism evidence="1 2">
    <name type="scientific">Avena sativa</name>
    <name type="common">Oat</name>
    <dbReference type="NCBI Taxonomy" id="4498"/>
    <lineage>
        <taxon>Eukaryota</taxon>
        <taxon>Viridiplantae</taxon>
        <taxon>Streptophyta</taxon>
        <taxon>Embryophyta</taxon>
        <taxon>Tracheophyta</taxon>
        <taxon>Spermatophyta</taxon>
        <taxon>Magnoliopsida</taxon>
        <taxon>Liliopsida</taxon>
        <taxon>Poales</taxon>
        <taxon>Poaceae</taxon>
        <taxon>BOP clade</taxon>
        <taxon>Pooideae</taxon>
        <taxon>Poodae</taxon>
        <taxon>Poeae</taxon>
        <taxon>Poeae Chloroplast Group 1 (Aveneae type)</taxon>
        <taxon>Aveninae</taxon>
        <taxon>Avena</taxon>
    </lineage>
</organism>
<sequence length="196" mass="20943">MAQLPPGIPGTSPPPPSWLSHPSLPPPPSPPSVYDDKPYPQGRIVADVAVSIVASYIVLSAVYTLFRRYHNRRARAAAVAADKRLQPLPEHGGALVDERQPRQASAPSPTACPCPPAFAYSPSVKHNLRGGGGDEAATCSVCLGEFQLGETVRLLPVCLHLYHADCIDPWLDAHSTCPLCRSGTEQTTDSDRLPPV</sequence>
<evidence type="ECO:0000313" key="1">
    <source>
        <dbReference type="EnsemblPlants" id="AVESA.00010b.r2.7DG1361170.1.CDS.1"/>
    </source>
</evidence>